<dbReference type="InterPro" id="IPR007210">
    <property type="entry name" value="ABC_Gly_betaine_transp_sub-bd"/>
</dbReference>
<dbReference type="EMBL" id="JBHUCO010000015">
    <property type="protein sequence ID" value="MFD1518854.1"/>
    <property type="molecule type" value="Genomic_DNA"/>
</dbReference>
<dbReference type="Gene3D" id="3.40.190.10">
    <property type="entry name" value="Periplasmic binding protein-like II"/>
    <property type="match status" value="1"/>
</dbReference>
<gene>
    <name evidence="3" type="ORF">ACFSJD_15260</name>
</gene>
<keyword evidence="4" id="KW-1185">Reference proteome</keyword>
<feature type="signal peptide" evidence="1">
    <location>
        <begin position="1"/>
        <end position="32"/>
    </location>
</feature>
<evidence type="ECO:0000313" key="4">
    <source>
        <dbReference type="Proteomes" id="UP001597114"/>
    </source>
</evidence>
<comment type="caution">
    <text evidence="3">The sequence shown here is derived from an EMBL/GenBank/DDBJ whole genome shotgun (WGS) entry which is preliminary data.</text>
</comment>
<dbReference type="Gene3D" id="3.40.190.120">
    <property type="entry name" value="Osmoprotection protein (prox), domain 2"/>
    <property type="match status" value="1"/>
</dbReference>
<dbReference type="Proteomes" id="UP001597114">
    <property type="component" value="Unassembled WGS sequence"/>
</dbReference>
<proteinExistence type="predicted"/>
<dbReference type="Pfam" id="PF04069">
    <property type="entry name" value="OpuAC"/>
    <property type="match status" value="1"/>
</dbReference>
<feature type="chain" id="PRO_5045418958" evidence="1">
    <location>
        <begin position="33"/>
        <end position="330"/>
    </location>
</feature>
<keyword evidence="1" id="KW-0732">Signal</keyword>
<organism evidence="3 4">
    <name type="scientific">Pseudonocardia yunnanensis</name>
    <dbReference type="NCBI Taxonomy" id="58107"/>
    <lineage>
        <taxon>Bacteria</taxon>
        <taxon>Bacillati</taxon>
        <taxon>Actinomycetota</taxon>
        <taxon>Actinomycetes</taxon>
        <taxon>Pseudonocardiales</taxon>
        <taxon>Pseudonocardiaceae</taxon>
        <taxon>Pseudonocardia</taxon>
    </lineage>
</organism>
<accession>A0ABW4ETG2</accession>
<sequence length="330" mass="34417">MPFHATTTRKLRVLSALAVIGLLALSACSSGAGGSGGADTGDSVAASVHLTGTQIAVGSKEFTEQQILGQVAVQALEASGATVEDRTNLVGTPVVRGALQSGEIDMYWEYTGTAWLGPLGNTDPVSGEQAQFDAVKQADAANGITWFAMAGANNAYAIAANPDAAKEFGVSTISDWARLAQQNPQAAALCTAAEFPTRNDGLPAVEKTYGFDLPDADVAVLDFGLVYTSVAAREPCNFAVVFGTDAQVLQNKLVVLQDDKQALATYNVAVSMRTDVYQANAAAYDTLFGAIAKQLTTERATQLNAKVDIDGETPEDAAKEFLVETKIING</sequence>
<dbReference type="RefSeq" id="WP_344718093.1">
    <property type="nucleotide sequence ID" value="NZ_BAAAUS010000001.1"/>
</dbReference>
<name>A0ABW4ETG2_9PSEU</name>
<dbReference type="SUPFAM" id="SSF53850">
    <property type="entry name" value="Periplasmic binding protein-like II"/>
    <property type="match status" value="1"/>
</dbReference>
<reference evidence="4" key="1">
    <citation type="journal article" date="2019" name="Int. J. Syst. Evol. Microbiol.">
        <title>The Global Catalogue of Microorganisms (GCM) 10K type strain sequencing project: providing services to taxonomists for standard genome sequencing and annotation.</title>
        <authorList>
            <consortium name="The Broad Institute Genomics Platform"/>
            <consortium name="The Broad Institute Genome Sequencing Center for Infectious Disease"/>
            <person name="Wu L."/>
            <person name="Ma J."/>
        </authorList>
    </citation>
    <scope>NUCLEOTIDE SEQUENCE [LARGE SCALE GENOMIC DNA]</scope>
    <source>
        <strain evidence="4">CCM 7043</strain>
    </source>
</reference>
<evidence type="ECO:0000256" key="1">
    <source>
        <dbReference type="SAM" id="SignalP"/>
    </source>
</evidence>
<protein>
    <submittedName>
        <fullName evidence="3">Glycine betaine ABC transporter substrate-binding protein</fullName>
    </submittedName>
</protein>
<evidence type="ECO:0000313" key="3">
    <source>
        <dbReference type="EMBL" id="MFD1518854.1"/>
    </source>
</evidence>
<feature type="domain" description="ABC-type glycine betaine transport system substrate-binding" evidence="2">
    <location>
        <begin position="54"/>
        <end position="322"/>
    </location>
</feature>
<evidence type="ECO:0000259" key="2">
    <source>
        <dbReference type="Pfam" id="PF04069"/>
    </source>
</evidence>